<keyword evidence="4" id="KW-1185">Reference proteome</keyword>
<sequence length="878" mass="100606">MSTKETDSKTLVGFSFASGRSLPALSAKDLQAARALLDQDDPVINDAILPSELRVNGRPKPILSDFASTEINHKHLDSRPGNTSKTVVKCGFSCASGRSLPAPSTEALEKAYNLVNNQSFAIAKDMIDDKNMGDRIRARKRSFIDANMQEINTKTPSMKRITTKIVNTEDYPQRTHPKNVGGNSYVCQSRKSLDRLHPCSLQTASKLLPKTFAPPSEAKRKLSLFNLNSLPQPRVKLKDFVKTLPLSFSENELCNLGLLQEIINMTPSSSSCFQFTMSEIDPSLPHEKRTWGARELLAELIRLGAEPGSIDERWVKNHYRWIVWKIASMIRCFPNEFQNWWCIEKVLEQLRYRYEREYNLAQRSILKRIIERDSPATYPMVLCISDIFIEDSAIIDTTPDVYYGIELTDCWYKIRAYIDQPLQRAILKSKLRIGSKLEICGAKLIGESEAVPALEVPSSLRLKLSANATRLARWDARLGSKNLQAYSLLRSISPDGGFVPAIDVIIIRKYPMLYREITADGNVVVRNAKEEEEARRKHEEANALFVQKIIDGYKDEQSKSGQYRTVGDNMRRRLSLKDIKDESTVEELYEIMQSGIEMTNIVEYLSGERRKLFDDFVRVKEQERMDHLQDRISKSLEEANKSRSVTPFFKVRICDYQMSKKEAREATLTIWQPDELLYDTIKEGNRYKVYSVTTANHQSYPLDHHALLRLSSTGRSTRWMEAPIDPNMLQSSRYIPRCIMLCDNLWGLNQKDELDLVVLILVILNETVSERDSTACTRIRKIMVVDKSKQMALIEIRGDRYNVLLEKSIVAIKNLQYCAYDAKYNVHFFTTTVETEFKTKPSEAYLQYAISELKQWLECNISIASTLELTASRICREC</sequence>
<dbReference type="PANTHER" id="PTHR11289:SF0">
    <property type="entry name" value="BREAST CANCER TYPE 2 SUSCEPTIBILITY PROTEIN"/>
    <property type="match status" value="1"/>
</dbReference>
<dbReference type="Pfam" id="PF09103">
    <property type="entry name" value="BRCA-2_OB1"/>
    <property type="match status" value="1"/>
</dbReference>
<dbReference type="InterPro" id="IPR015525">
    <property type="entry name" value="BRCA2"/>
</dbReference>
<dbReference type="InterPro" id="IPR015252">
    <property type="entry name" value="BRCA2_hlx"/>
</dbReference>
<protein>
    <submittedName>
        <fullName evidence="3">9745_t:CDS:1</fullName>
    </submittedName>
</protein>
<dbReference type="Gene3D" id="2.40.50.140">
    <property type="entry name" value="Nucleic acid-binding proteins"/>
    <property type="match status" value="4"/>
</dbReference>
<comment type="caution">
    <text evidence="3">The sequence shown here is derived from an EMBL/GenBank/DDBJ whole genome shotgun (WGS) entry which is preliminary data.</text>
</comment>
<reference evidence="3" key="1">
    <citation type="submission" date="2021-06" db="EMBL/GenBank/DDBJ databases">
        <authorList>
            <person name="Kallberg Y."/>
            <person name="Tangrot J."/>
            <person name="Rosling A."/>
        </authorList>
    </citation>
    <scope>NUCLEOTIDE SEQUENCE</scope>
    <source>
        <strain evidence="3">IA702</strain>
    </source>
</reference>
<dbReference type="Pfam" id="PF21318">
    <property type="entry name" value="BRCA2DBD_OB2"/>
    <property type="match status" value="1"/>
</dbReference>
<accession>A0A9N9BCP3</accession>
<evidence type="ECO:0000313" key="3">
    <source>
        <dbReference type="EMBL" id="CAG8561252.1"/>
    </source>
</evidence>
<dbReference type="EMBL" id="CAJVPJ010000862">
    <property type="protein sequence ID" value="CAG8561252.1"/>
    <property type="molecule type" value="Genomic_DNA"/>
</dbReference>
<dbReference type="AlphaFoldDB" id="A0A9N9BCP3"/>
<name>A0A9N9BCP3_9GLOM</name>
<dbReference type="CDD" id="cd04493">
    <property type="entry name" value="BRCA2DBD_OB1"/>
    <property type="match status" value="1"/>
</dbReference>
<dbReference type="SUPFAM" id="SSF81878">
    <property type="entry name" value="BRCA2 tower domain"/>
    <property type="match status" value="1"/>
</dbReference>
<dbReference type="InterPro" id="IPR036315">
    <property type="entry name" value="BRCA2_hlx_sf"/>
</dbReference>
<dbReference type="PANTHER" id="PTHR11289">
    <property type="entry name" value="BREAST CANCER TYPE 2 SUSCEPTIBILITY PROTEIN BRCA2"/>
    <property type="match status" value="1"/>
</dbReference>
<dbReference type="OrthoDB" id="21095at2759"/>
<dbReference type="SUPFAM" id="SSF50249">
    <property type="entry name" value="Nucleic acid-binding proteins"/>
    <property type="match status" value="3"/>
</dbReference>
<dbReference type="InterPro" id="IPR015187">
    <property type="entry name" value="BRCA2_OB_1"/>
</dbReference>
<dbReference type="GO" id="GO:0006355">
    <property type="term" value="P:regulation of DNA-templated transcription"/>
    <property type="evidence" value="ECO:0007669"/>
    <property type="project" value="TreeGrafter"/>
</dbReference>
<dbReference type="SUPFAM" id="SSF81872">
    <property type="entry name" value="BRCA2 helical domain"/>
    <property type="match status" value="1"/>
</dbReference>
<dbReference type="Pfam" id="PF09169">
    <property type="entry name" value="BRCA-2_helical"/>
    <property type="match status" value="1"/>
</dbReference>
<proteinExistence type="predicted"/>
<organism evidence="3 4">
    <name type="scientific">Paraglomus occultum</name>
    <dbReference type="NCBI Taxonomy" id="144539"/>
    <lineage>
        <taxon>Eukaryota</taxon>
        <taxon>Fungi</taxon>
        <taxon>Fungi incertae sedis</taxon>
        <taxon>Mucoromycota</taxon>
        <taxon>Glomeromycotina</taxon>
        <taxon>Glomeromycetes</taxon>
        <taxon>Paraglomerales</taxon>
        <taxon>Paraglomeraceae</taxon>
        <taxon>Paraglomus</taxon>
    </lineage>
</organism>
<feature type="domain" description="Breast cancer type 2 susceptibility protein helical" evidence="2">
    <location>
        <begin position="285"/>
        <end position="357"/>
    </location>
</feature>
<dbReference type="Proteomes" id="UP000789572">
    <property type="component" value="Unassembled WGS sequence"/>
</dbReference>
<dbReference type="GO" id="GO:0000724">
    <property type="term" value="P:double-strand break repair via homologous recombination"/>
    <property type="evidence" value="ECO:0007669"/>
    <property type="project" value="InterPro"/>
</dbReference>
<evidence type="ECO:0000259" key="2">
    <source>
        <dbReference type="Pfam" id="PF09169"/>
    </source>
</evidence>
<evidence type="ECO:0000259" key="1">
    <source>
        <dbReference type="Pfam" id="PF09103"/>
    </source>
</evidence>
<feature type="domain" description="BRCA2 OB1" evidence="1">
    <location>
        <begin position="364"/>
        <end position="481"/>
    </location>
</feature>
<gene>
    <name evidence="3" type="ORF">POCULU_LOCUS5520</name>
</gene>
<evidence type="ECO:0000313" key="4">
    <source>
        <dbReference type="Proteomes" id="UP000789572"/>
    </source>
</evidence>
<dbReference type="InterPro" id="IPR012340">
    <property type="entry name" value="NA-bd_OB-fold"/>
</dbReference>